<feature type="region of interest" description="Disordered" evidence="1">
    <location>
        <begin position="644"/>
        <end position="764"/>
    </location>
</feature>
<feature type="region of interest" description="Disordered" evidence="1">
    <location>
        <begin position="337"/>
        <end position="417"/>
    </location>
</feature>
<feature type="compositionally biased region" description="Basic and acidic residues" evidence="1">
    <location>
        <begin position="731"/>
        <end position="746"/>
    </location>
</feature>
<dbReference type="Proteomes" id="UP000827284">
    <property type="component" value="Unassembled WGS sequence"/>
</dbReference>
<name>A0A9P3H3I3_9FUNG</name>
<evidence type="ECO:0000313" key="3">
    <source>
        <dbReference type="Proteomes" id="UP000827284"/>
    </source>
</evidence>
<feature type="compositionally biased region" description="Low complexity" evidence="1">
    <location>
        <begin position="127"/>
        <end position="140"/>
    </location>
</feature>
<feature type="compositionally biased region" description="Low complexity" evidence="1">
    <location>
        <begin position="676"/>
        <end position="686"/>
    </location>
</feature>
<feature type="compositionally biased region" description="Polar residues" evidence="1">
    <location>
        <begin position="380"/>
        <end position="389"/>
    </location>
</feature>
<keyword evidence="3" id="KW-1185">Reference proteome</keyword>
<evidence type="ECO:0000256" key="1">
    <source>
        <dbReference type="SAM" id="MobiDB-lite"/>
    </source>
</evidence>
<feature type="compositionally biased region" description="Acidic residues" evidence="1">
    <location>
        <begin position="718"/>
        <end position="730"/>
    </location>
</feature>
<feature type="region of interest" description="Disordered" evidence="1">
    <location>
        <begin position="240"/>
        <end position="292"/>
    </location>
</feature>
<comment type="caution">
    <text evidence="2">The sequence shown here is derived from an EMBL/GenBank/DDBJ whole genome shotgun (WGS) entry which is preliminary data.</text>
</comment>
<evidence type="ECO:0000313" key="2">
    <source>
        <dbReference type="EMBL" id="GJJ69456.1"/>
    </source>
</evidence>
<reference evidence="2" key="1">
    <citation type="submission" date="2021-11" db="EMBL/GenBank/DDBJ databases">
        <authorList>
            <person name="Herlambang A."/>
            <person name="Guo Y."/>
            <person name="Takashima Y."/>
            <person name="Nishizawa T."/>
        </authorList>
    </citation>
    <scope>NUCLEOTIDE SEQUENCE</scope>
    <source>
        <strain evidence="2">E1425</strain>
    </source>
</reference>
<feature type="region of interest" description="Disordered" evidence="1">
    <location>
        <begin position="127"/>
        <end position="201"/>
    </location>
</feature>
<feature type="compositionally biased region" description="Polar residues" evidence="1">
    <location>
        <begin position="182"/>
        <end position="193"/>
    </location>
</feature>
<feature type="compositionally biased region" description="Polar residues" evidence="1">
    <location>
        <begin position="337"/>
        <end position="366"/>
    </location>
</feature>
<organism evidence="2 3">
    <name type="scientific">Entomortierella parvispora</name>
    <dbReference type="NCBI Taxonomy" id="205924"/>
    <lineage>
        <taxon>Eukaryota</taxon>
        <taxon>Fungi</taxon>
        <taxon>Fungi incertae sedis</taxon>
        <taxon>Mucoromycota</taxon>
        <taxon>Mortierellomycotina</taxon>
        <taxon>Mortierellomycetes</taxon>
        <taxon>Mortierellales</taxon>
        <taxon>Mortierellaceae</taxon>
        <taxon>Entomortierella</taxon>
    </lineage>
</organism>
<protein>
    <submittedName>
        <fullName evidence="2">Uncharacterized protein</fullName>
    </submittedName>
</protein>
<reference evidence="2" key="2">
    <citation type="journal article" date="2022" name="Microbiol. Resour. Announc.">
        <title>Whole-Genome Sequence of Entomortierella parvispora E1425, a Mucoromycotan Fungus Associated with Burkholderiaceae-Related Endosymbiotic Bacteria.</title>
        <authorList>
            <person name="Herlambang A."/>
            <person name="Guo Y."/>
            <person name="Takashima Y."/>
            <person name="Narisawa K."/>
            <person name="Ohta H."/>
            <person name="Nishizawa T."/>
        </authorList>
    </citation>
    <scope>NUCLEOTIDE SEQUENCE</scope>
    <source>
        <strain evidence="2">E1425</strain>
    </source>
</reference>
<feature type="compositionally biased region" description="Polar residues" evidence="1">
    <location>
        <begin position="141"/>
        <end position="164"/>
    </location>
</feature>
<proteinExistence type="predicted"/>
<sequence length="764" mass="85104">MSNTASAENTACLLSVIQGILRNEPSGMSSREIALRLVELQAPYSGTSSFIKRVQGLLCAYNSESRESRGSCFLYNVDSGIWTLNMSQPQDFSAFLPEITGVSSPSPQHPRRLQPFHLSRNTTATTMTSSAMTPTPSNSSLSFISSQPGSSLTSGIMEQVSTWRTGEDTDDDDEASLEIYSNPRNRGSFPSQESRGDPYESGESLLNEIEIQPTLHQLQFPQHPLDHHEELNALYQSASRNEVMPPPSSSSSHRRYSGSSQLQRPNFSRSRPGQDDNAGDQFVPNSNPRPPTYQTRAAEILARGSYSTDKRFLGGMVTALDNQDHSFIASSANVSGFPSPLTTAPSPRGQAPTNIFPQQQTSQTGSVRGGEPMDTRRRTPSVSGQSRFSPNHLENGRHRNPSRRSMDGLEAEDNDMRQREPVRPFVRPGFGHTKGLDDLGRTLQKSLSFNGDDEYQATLQDDHTFPNNENARVQGRHHPYHPRARPDGLIQRVHPGRNPVRQVAENNFRDRKGKARAIAAAAELEEEDFTRTPVVLSAINTAQTNILSELMNLQQKSQNDMAHFRQEMYSSLQLAFTKLSEQVQEVGQSVNQAESTQKESVRDLGLNMADAMTGVIDRMSDSLQRQFNDQFERQQHNQQQYLLAQQNHQHQQQQQQSSVRAFSPRTRPVRQSTPFGQSSSASSYPPGIGGGGGGSSSGAGQDPRRHSSTSWREYSEPVYDDDEDDGDDIETEHNRGKRRAIERPRSAGEVMRPVNRPRRDFDQF</sequence>
<dbReference type="EMBL" id="BQFW01000002">
    <property type="protein sequence ID" value="GJJ69456.1"/>
    <property type="molecule type" value="Genomic_DNA"/>
</dbReference>
<feature type="compositionally biased region" description="Low complexity" evidence="1">
    <location>
        <begin position="644"/>
        <end position="656"/>
    </location>
</feature>
<feature type="compositionally biased region" description="Polar residues" evidence="1">
    <location>
        <begin position="261"/>
        <end position="271"/>
    </location>
</feature>
<dbReference type="AlphaFoldDB" id="A0A9P3H3I3"/>
<gene>
    <name evidence="2" type="ORF">EMPS_01802</name>
</gene>
<dbReference type="OrthoDB" id="2422888at2759"/>
<accession>A0A9P3H3I3</accession>
<feature type="compositionally biased region" description="Gly residues" evidence="1">
    <location>
        <begin position="687"/>
        <end position="697"/>
    </location>
</feature>